<keyword evidence="2" id="KW-1185">Reference proteome</keyword>
<evidence type="ECO:0000313" key="2">
    <source>
        <dbReference type="Proteomes" id="UP000002730"/>
    </source>
</evidence>
<dbReference type="RefSeq" id="WP_013291910.1">
    <property type="nucleotide sequence ID" value="NC_014393.1"/>
</dbReference>
<reference evidence="1 2" key="1">
    <citation type="submission" date="2010-08" db="EMBL/GenBank/DDBJ databases">
        <title>Complete sequence of Clostridium cellulovorans 743B.</title>
        <authorList>
            <consortium name="US DOE Joint Genome Institute"/>
            <person name="Lucas S."/>
            <person name="Copeland A."/>
            <person name="Lapidus A."/>
            <person name="Cheng J.-F."/>
            <person name="Bruce D."/>
            <person name="Goodwin L."/>
            <person name="Pitluck S."/>
            <person name="Chertkov O."/>
            <person name="Detter J.C."/>
            <person name="Han C."/>
            <person name="Tapia R."/>
            <person name="Land M."/>
            <person name="Hauser L."/>
            <person name="Chang Y.-J."/>
            <person name="Jeffries C."/>
            <person name="Kyrpides N."/>
            <person name="Ivanova N."/>
            <person name="Mikhailova N."/>
            <person name="Hemme C.L."/>
            <person name="Woyke T."/>
        </authorList>
    </citation>
    <scope>NUCLEOTIDE SEQUENCE [LARGE SCALE GENOMIC DNA]</scope>
    <source>
        <strain evidence="2">ATCC 35296 / DSM 3052 / OCM 3 / 743B</strain>
    </source>
</reference>
<sequence>MAKQFVEGNVYVFSYKKFLKHLGKIKVQLNKNLKKSNGIKVIEIKADGVAKLQDRTWVLREWCKCIKENVSNKVRRG</sequence>
<dbReference type="EMBL" id="CP002160">
    <property type="protein sequence ID" value="ADL53250.1"/>
    <property type="molecule type" value="Genomic_DNA"/>
</dbReference>
<accession>D9SWG8</accession>
<dbReference type="Proteomes" id="UP000002730">
    <property type="component" value="Chromosome"/>
</dbReference>
<dbReference type="AlphaFoldDB" id="D9SWG8"/>
<dbReference type="STRING" id="573061.Clocel_3575"/>
<evidence type="ECO:0000313" key="1">
    <source>
        <dbReference type="EMBL" id="ADL53250.1"/>
    </source>
</evidence>
<dbReference type="KEGG" id="ccb:Clocel_3575"/>
<name>D9SWG8_CLOC7</name>
<proteinExistence type="predicted"/>
<protein>
    <submittedName>
        <fullName evidence="1">Uncharacterized protein</fullName>
    </submittedName>
</protein>
<organism evidence="1 2">
    <name type="scientific">Clostridium cellulovorans (strain ATCC 35296 / DSM 3052 / OCM 3 / 743B)</name>
    <dbReference type="NCBI Taxonomy" id="573061"/>
    <lineage>
        <taxon>Bacteria</taxon>
        <taxon>Bacillati</taxon>
        <taxon>Bacillota</taxon>
        <taxon>Clostridia</taxon>
        <taxon>Eubacteriales</taxon>
        <taxon>Clostridiaceae</taxon>
        <taxon>Clostridium</taxon>
    </lineage>
</organism>
<gene>
    <name evidence="1" type="ordered locus">Clocel_3575</name>
</gene>
<dbReference type="HOGENOM" id="CLU_201673_0_0_9"/>
<dbReference type="OrthoDB" id="9987144at2"/>